<evidence type="ECO:0000256" key="8">
    <source>
        <dbReference type="ARBA" id="ARBA00022741"/>
    </source>
</evidence>
<keyword evidence="10" id="KW-0067">ATP-binding</keyword>
<evidence type="ECO:0000313" key="14">
    <source>
        <dbReference type="Proteomes" id="UP000007809"/>
    </source>
</evidence>
<evidence type="ECO:0000256" key="6">
    <source>
        <dbReference type="ARBA" id="ARBA00022679"/>
    </source>
</evidence>
<keyword evidence="7 13" id="KW-0548">Nucleotidyltransferase</keyword>
<dbReference type="UniPathway" id="UPA00277">
    <property type="reaction ID" value="UER00407"/>
</dbReference>
<dbReference type="GO" id="GO:0008531">
    <property type="term" value="F:riboflavin kinase activity"/>
    <property type="evidence" value="ECO:0007669"/>
    <property type="project" value="TreeGrafter"/>
</dbReference>
<dbReference type="InterPro" id="IPR023468">
    <property type="entry name" value="Riboflavin_kinase"/>
</dbReference>
<dbReference type="GO" id="GO:0009231">
    <property type="term" value="P:riboflavin biosynthetic process"/>
    <property type="evidence" value="ECO:0007669"/>
    <property type="project" value="InterPro"/>
</dbReference>
<evidence type="ECO:0000256" key="1">
    <source>
        <dbReference type="ARBA" id="ARBA00004726"/>
    </source>
</evidence>
<evidence type="ECO:0000256" key="10">
    <source>
        <dbReference type="ARBA" id="ARBA00022840"/>
    </source>
</evidence>
<evidence type="ECO:0000256" key="2">
    <source>
        <dbReference type="ARBA" id="ARBA00010214"/>
    </source>
</evidence>
<dbReference type="GO" id="GO:0003919">
    <property type="term" value="F:FMN adenylyltransferase activity"/>
    <property type="evidence" value="ECO:0007669"/>
    <property type="project" value="UniProtKB-EC"/>
</dbReference>
<dbReference type="HOGENOM" id="CLU_048437_0_0_11"/>
<dbReference type="GO" id="GO:0005524">
    <property type="term" value="F:ATP binding"/>
    <property type="evidence" value="ECO:0007669"/>
    <property type="project" value="UniProtKB-KW"/>
</dbReference>
<keyword evidence="4" id="KW-0285">Flavoprotein</keyword>
<dbReference type="eggNOG" id="COG0196">
    <property type="taxonomic scope" value="Bacteria"/>
</dbReference>
<dbReference type="InterPro" id="IPR004821">
    <property type="entry name" value="Cyt_trans-like"/>
</dbReference>
<evidence type="ECO:0000313" key="13">
    <source>
        <dbReference type="EMBL" id="AEA25295.1"/>
    </source>
</evidence>
<comment type="catalytic activity">
    <reaction evidence="11">
        <text>FMN + ATP + H(+) = FAD + diphosphate</text>
        <dbReference type="Rhea" id="RHEA:17237"/>
        <dbReference type="ChEBI" id="CHEBI:15378"/>
        <dbReference type="ChEBI" id="CHEBI:30616"/>
        <dbReference type="ChEBI" id="CHEBI:33019"/>
        <dbReference type="ChEBI" id="CHEBI:57692"/>
        <dbReference type="ChEBI" id="CHEBI:58210"/>
        <dbReference type="EC" id="2.7.7.2"/>
    </reaction>
</comment>
<accession>F4CSZ6</accession>
<keyword evidence="6 13" id="KW-0808">Transferase</keyword>
<evidence type="ECO:0000256" key="4">
    <source>
        <dbReference type="ARBA" id="ARBA00022630"/>
    </source>
</evidence>
<evidence type="ECO:0000256" key="3">
    <source>
        <dbReference type="ARBA" id="ARBA00012393"/>
    </source>
</evidence>
<dbReference type="PANTHER" id="PTHR22749">
    <property type="entry name" value="RIBOFLAVIN KINASE/FMN ADENYLYLTRANSFERASE"/>
    <property type="match status" value="1"/>
</dbReference>
<organism evidence="13 14">
    <name type="scientific">Pseudonocardia dioxanivorans (strain ATCC 55486 / DSM 44775 / JCM 13855 / CB1190)</name>
    <dbReference type="NCBI Taxonomy" id="675635"/>
    <lineage>
        <taxon>Bacteria</taxon>
        <taxon>Bacillati</taxon>
        <taxon>Actinomycetota</taxon>
        <taxon>Actinomycetes</taxon>
        <taxon>Pseudonocardiales</taxon>
        <taxon>Pseudonocardiaceae</taxon>
        <taxon>Pseudonocardia</taxon>
    </lineage>
</organism>
<keyword evidence="9" id="KW-0274">FAD</keyword>
<comment type="pathway">
    <text evidence="1">Cofactor biosynthesis; FAD biosynthesis; FAD from FMN: step 1/1.</text>
</comment>
<feature type="domain" description="FAD synthetase" evidence="12">
    <location>
        <begin position="6"/>
        <end position="158"/>
    </location>
</feature>
<evidence type="ECO:0000256" key="11">
    <source>
        <dbReference type="ARBA" id="ARBA00049494"/>
    </source>
</evidence>
<evidence type="ECO:0000256" key="9">
    <source>
        <dbReference type="ARBA" id="ARBA00022827"/>
    </source>
</evidence>
<dbReference type="GO" id="GO:0009398">
    <property type="term" value="P:FMN biosynthetic process"/>
    <property type="evidence" value="ECO:0007669"/>
    <property type="project" value="TreeGrafter"/>
</dbReference>
<sequence>MPPALRAGIVAIGQFDGVHRGHRELVSRARRKADELGVAAGVVTFSRHPASLLRPLEEPPSLCTLHDKVEMLVESGADFVVALPVSARLLQTPPADFVTTTLLRDLQARSIVVGANFRFGHKAVGDAGLLRDIGRAHGTDVLIVDLLDVDEGPVSSTRIRGLIAAGHVHAAARLLGREHRLDSVVTAHRQDVITARFRAGVMPPAPGVYEVAVEDLTSLNRTRQTTAATIGPARSARILAPPSFARPPVDGQVRLSFLRHVREA</sequence>
<dbReference type="InterPro" id="IPR014729">
    <property type="entry name" value="Rossmann-like_a/b/a_fold"/>
</dbReference>
<dbReference type="SUPFAM" id="SSF52374">
    <property type="entry name" value="Nucleotidylyl transferase"/>
    <property type="match status" value="1"/>
</dbReference>
<protein>
    <recommendedName>
        <fullName evidence="3">FAD synthase</fullName>
        <ecNumber evidence="3">2.7.7.2</ecNumber>
    </recommendedName>
</protein>
<dbReference type="NCBIfam" id="TIGR00125">
    <property type="entry name" value="cyt_tran_rel"/>
    <property type="match status" value="1"/>
</dbReference>
<dbReference type="AlphaFoldDB" id="F4CSZ6"/>
<gene>
    <name evidence="13" type="ordered locus">Psed_3098</name>
</gene>
<dbReference type="EC" id="2.7.7.2" evidence="3"/>
<evidence type="ECO:0000259" key="12">
    <source>
        <dbReference type="Pfam" id="PF06574"/>
    </source>
</evidence>
<keyword evidence="14" id="KW-1185">Reference proteome</keyword>
<dbReference type="EMBL" id="CP002593">
    <property type="protein sequence ID" value="AEA25295.1"/>
    <property type="molecule type" value="Genomic_DNA"/>
</dbReference>
<keyword evidence="8" id="KW-0547">Nucleotide-binding</keyword>
<dbReference type="STRING" id="675635.Psed_3098"/>
<reference evidence="13 14" key="1">
    <citation type="journal article" date="2011" name="J. Bacteriol.">
        <title>Genome sequence of the 1,4-dioxane-degrading Pseudonocardia dioxanivorans strain CB1190.</title>
        <authorList>
            <person name="Sales C.M."/>
            <person name="Mahendra S."/>
            <person name="Grostern A."/>
            <person name="Parales R.E."/>
            <person name="Goodwin L.A."/>
            <person name="Woyke T."/>
            <person name="Nolan M."/>
            <person name="Lapidus A."/>
            <person name="Chertkov O."/>
            <person name="Ovchinnikova G."/>
            <person name="Sczyrba A."/>
            <person name="Alvarez-Cohen L."/>
        </authorList>
    </citation>
    <scope>NUCLEOTIDE SEQUENCE [LARGE SCALE GENOMIC DNA]</scope>
    <source>
        <strain evidence="14">ATCC 55486 / DSM 44775 / JCM 13855 / CB1190</strain>
    </source>
</reference>
<dbReference type="Gene3D" id="3.40.50.620">
    <property type="entry name" value="HUPs"/>
    <property type="match status" value="1"/>
</dbReference>
<evidence type="ECO:0000256" key="5">
    <source>
        <dbReference type="ARBA" id="ARBA00022643"/>
    </source>
</evidence>
<proteinExistence type="inferred from homology"/>
<evidence type="ECO:0000256" key="7">
    <source>
        <dbReference type="ARBA" id="ARBA00022695"/>
    </source>
</evidence>
<dbReference type="CDD" id="cd02064">
    <property type="entry name" value="FAD_synthetase_N"/>
    <property type="match status" value="1"/>
</dbReference>
<dbReference type="FunFam" id="3.40.50.620:FF:000021">
    <property type="entry name" value="Riboflavin biosynthesis protein"/>
    <property type="match status" value="1"/>
</dbReference>
<comment type="similarity">
    <text evidence="2">Belongs to the RibF family.</text>
</comment>
<name>F4CSZ6_PSEUX</name>
<dbReference type="PANTHER" id="PTHR22749:SF6">
    <property type="entry name" value="RIBOFLAVIN KINASE"/>
    <property type="match status" value="1"/>
</dbReference>
<keyword evidence="5" id="KW-0288">FMN</keyword>
<dbReference type="GO" id="GO:0006747">
    <property type="term" value="P:FAD biosynthetic process"/>
    <property type="evidence" value="ECO:0007669"/>
    <property type="project" value="UniProtKB-UniPathway"/>
</dbReference>
<dbReference type="Proteomes" id="UP000007809">
    <property type="component" value="Chromosome"/>
</dbReference>
<dbReference type="Pfam" id="PF06574">
    <property type="entry name" value="FAD_syn"/>
    <property type="match status" value="1"/>
</dbReference>
<dbReference type="InterPro" id="IPR015864">
    <property type="entry name" value="FAD_synthase"/>
</dbReference>
<dbReference type="KEGG" id="pdx:Psed_3098"/>